<proteinExistence type="predicted"/>
<sequence>MHDAIEKSFLASLEMTRFKGFLQDHHYISNQYIFVAQLINLILKWYCSKTKKQHFVSVYFERLENYCRKFYALNIKIFNRNSVNSVQKYNQK</sequence>
<feature type="non-terminal residue" evidence="1">
    <location>
        <position position="92"/>
    </location>
</feature>
<protein>
    <submittedName>
        <fullName evidence="1">Uncharacterized protein</fullName>
    </submittedName>
</protein>
<organism evidence="1">
    <name type="scientific">marine metagenome</name>
    <dbReference type="NCBI Taxonomy" id="408172"/>
    <lineage>
        <taxon>unclassified sequences</taxon>
        <taxon>metagenomes</taxon>
        <taxon>ecological metagenomes</taxon>
    </lineage>
</organism>
<dbReference type="AlphaFoldDB" id="A0A381XSA0"/>
<reference evidence="1" key="1">
    <citation type="submission" date="2018-05" db="EMBL/GenBank/DDBJ databases">
        <authorList>
            <person name="Lanie J.A."/>
            <person name="Ng W.-L."/>
            <person name="Kazmierczak K.M."/>
            <person name="Andrzejewski T.M."/>
            <person name="Davidsen T.M."/>
            <person name="Wayne K.J."/>
            <person name="Tettelin H."/>
            <person name="Glass J.I."/>
            <person name="Rusch D."/>
            <person name="Podicherti R."/>
            <person name="Tsui H.-C.T."/>
            <person name="Winkler M.E."/>
        </authorList>
    </citation>
    <scope>NUCLEOTIDE SEQUENCE</scope>
</reference>
<dbReference type="EMBL" id="UINC01016214">
    <property type="protein sequence ID" value="SVA67686.1"/>
    <property type="molecule type" value="Genomic_DNA"/>
</dbReference>
<accession>A0A381XSA0</accession>
<evidence type="ECO:0000313" key="1">
    <source>
        <dbReference type="EMBL" id="SVA67686.1"/>
    </source>
</evidence>
<name>A0A381XSA0_9ZZZZ</name>
<gene>
    <name evidence="1" type="ORF">METZ01_LOCUS120540</name>
</gene>